<sequence>MNKILSILVFWVSFTYINAQDITKFYKQSIHTEGLLYFVYPQKMSIKKGESSNICKKDLSYDYTYLDSRDSVTILMTIATSVPYKPDCIEITYNSGTQKSSVSGNTEILYVESQKKNWITRVRTTIGYNEWVNMYKSPIPITVSFSSDTDIQKIEYMDSQKRWKKVSMKFIRLFQLIDYNN</sequence>
<dbReference type="Proteomes" id="UP000783796">
    <property type="component" value="Unassembled WGS sequence"/>
</dbReference>
<evidence type="ECO:0000313" key="1">
    <source>
        <dbReference type="EMBL" id="MBU3839366.1"/>
    </source>
</evidence>
<dbReference type="AlphaFoldDB" id="A0A948TE83"/>
<dbReference type="EMBL" id="JAHLFW010000112">
    <property type="protein sequence ID" value="MBU3839366.1"/>
    <property type="molecule type" value="Genomic_DNA"/>
</dbReference>
<reference evidence="1" key="2">
    <citation type="submission" date="2021-04" db="EMBL/GenBank/DDBJ databases">
        <authorList>
            <person name="Gilroy R."/>
        </authorList>
    </citation>
    <scope>NUCLEOTIDE SEQUENCE</scope>
    <source>
        <strain evidence="1">G4-2901</strain>
    </source>
</reference>
<accession>A0A948TE83</accession>
<gene>
    <name evidence="1" type="ORF">H9777_13880</name>
</gene>
<organism evidence="1 2">
    <name type="scientific">Candidatus Phocaeicola faecigallinarum</name>
    <dbReference type="NCBI Taxonomy" id="2838732"/>
    <lineage>
        <taxon>Bacteria</taxon>
        <taxon>Pseudomonadati</taxon>
        <taxon>Bacteroidota</taxon>
        <taxon>Bacteroidia</taxon>
        <taxon>Bacteroidales</taxon>
        <taxon>Bacteroidaceae</taxon>
        <taxon>Phocaeicola</taxon>
    </lineage>
</organism>
<protein>
    <submittedName>
        <fullName evidence="1">Uncharacterized protein</fullName>
    </submittedName>
</protein>
<evidence type="ECO:0000313" key="2">
    <source>
        <dbReference type="Proteomes" id="UP000783796"/>
    </source>
</evidence>
<reference evidence="1" key="1">
    <citation type="journal article" date="2021" name="PeerJ">
        <title>Extensive microbial diversity within the chicken gut microbiome revealed by metagenomics and culture.</title>
        <authorList>
            <person name="Gilroy R."/>
            <person name="Ravi A."/>
            <person name="Getino M."/>
            <person name="Pursley I."/>
            <person name="Horton D.L."/>
            <person name="Alikhan N.F."/>
            <person name="Baker D."/>
            <person name="Gharbi K."/>
            <person name="Hall N."/>
            <person name="Watson M."/>
            <person name="Adriaenssens E.M."/>
            <person name="Foster-Nyarko E."/>
            <person name="Jarju S."/>
            <person name="Secka A."/>
            <person name="Antonio M."/>
            <person name="Oren A."/>
            <person name="Chaudhuri R.R."/>
            <person name="La Ragione R."/>
            <person name="Hildebrand F."/>
            <person name="Pallen M.J."/>
        </authorList>
    </citation>
    <scope>NUCLEOTIDE SEQUENCE</scope>
    <source>
        <strain evidence="1">G4-2901</strain>
    </source>
</reference>
<proteinExistence type="predicted"/>
<name>A0A948TE83_9BACT</name>
<comment type="caution">
    <text evidence="1">The sequence shown here is derived from an EMBL/GenBank/DDBJ whole genome shotgun (WGS) entry which is preliminary data.</text>
</comment>